<evidence type="ECO:0000313" key="1">
    <source>
        <dbReference type="EMBL" id="TXD73555.1"/>
    </source>
</evidence>
<accession>A0A5C6Z1I1</accession>
<comment type="caution">
    <text evidence="1">The sequence shown here is derived from an EMBL/GenBank/DDBJ whole genome shotgun (WGS) entry which is preliminary data.</text>
</comment>
<proteinExistence type="predicted"/>
<reference evidence="1 2" key="1">
    <citation type="submission" date="2019-08" db="EMBL/GenBank/DDBJ databases">
        <title>Genome of Aequorivita antarctica SW49 (type strain).</title>
        <authorList>
            <person name="Bowman J.P."/>
        </authorList>
    </citation>
    <scope>NUCLEOTIDE SEQUENCE [LARGE SCALE GENOMIC DNA]</scope>
    <source>
        <strain evidence="1 2">SW49</strain>
    </source>
</reference>
<keyword evidence="2" id="KW-1185">Reference proteome</keyword>
<name>A0A5C6Z1I1_9FLAO</name>
<organism evidence="1 2">
    <name type="scientific">Aequorivita antarctica</name>
    <dbReference type="NCBI Taxonomy" id="153266"/>
    <lineage>
        <taxon>Bacteria</taxon>
        <taxon>Pseudomonadati</taxon>
        <taxon>Bacteroidota</taxon>
        <taxon>Flavobacteriia</taxon>
        <taxon>Flavobacteriales</taxon>
        <taxon>Flavobacteriaceae</taxon>
        <taxon>Aequorivita</taxon>
    </lineage>
</organism>
<dbReference type="Proteomes" id="UP000321497">
    <property type="component" value="Unassembled WGS sequence"/>
</dbReference>
<gene>
    <name evidence="1" type="ORF">ESU54_07265</name>
</gene>
<dbReference type="Pfam" id="PF20137">
    <property type="entry name" value="BubE"/>
    <property type="match status" value="1"/>
</dbReference>
<dbReference type="AlphaFoldDB" id="A0A5C6Z1I1"/>
<dbReference type="RefSeq" id="WP_146848098.1">
    <property type="nucleotide sequence ID" value="NZ_VORT01000004.1"/>
</dbReference>
<dbReference type="InterPro" id="IPR045384">
    <property type="entry name" value="DUF6527"/>
</dbReference>
<sequence length="145" mass="17281">MKFKHQFVEFMPDDIQEGIIYISLEYKSVIHKCACGCGKEVNTPLHSTGWKMIYNGETISLKPSVGNWSFDCKSHYWIINNDVQWSSKWSDEKIRKVRKMENSERQEYYKNKNFENIDNDSSDLIDIPVSKPIKKSWFQKLVFWK</sequence>
<dbReference type="EMBL" id="VORT01000004">
    <property type="protein sequence ID" value="TXD73555.1"/>
    <property type="molecule type" value="Genomic_DNA"/>
</dbReference>
<protein>
    <submittedName>
        <fullName evidence="1">Uncharacterized protein</fullName>
    </submittedName>
</protein>
<evidence type="ECO:0000313" key="2">
    <source>
        <dbReference type="Proteomes" id="UP000321497"/>
    </source>
</evidence>